<evidence type="ECO:0000256" key="3">
    <source>
        <dbReference type="ARBA" id="ARBA00013194"/>
    </source>
</evidence>
<dbReference type="PANTHER" id="PTHR47245:SF2">
    <property type="entry name" value="PEPTIDYL-PROLYL CIS-TRANS ISOMERASE HP_0175-RELATED"/>
    <property type="match status" value="1"/>
</dbReference>
<evidence type="ECO:0000313" key="8">
    <source>
        <dbReference type="Proteomes" id="UP000546031"/>
    </source>
</evidence>
<evidence type="ECO:0000256" key="5">
    <source>
        <dbReference type="SAM" id="Phobius"/>
    </source>
</evidence>
<dbReference type="Proteomes" id="UP000546031">
    <property type="component" value="Unassembled WGS sequence"/>
</dbReference>
<protein>
    <recommendedName>
        <fullName evidence="3">peptidylprolyl isomerase</fullName>
        <ecNumber evidence="3">5.2.1.8</ecNumber>
    </recommendedName>
</protein>
<proteinExistence type="inferred from homology"/>
<comment type="similarity">
    <text evidence="2">Belongs to the PpiC/parvulin rotamase family.</text>
</comment>
<reference evidence="7 8" key="1">
    <citation type="submission" date="2020-06" db="EMBL/GenBank/DDBJ databases">
        <title>Altererythrobacter lutimaris sp. nov., a marine bacterium isolated from a tidal flat.</title>
        <authorList>
            <person name="Kim D."/>
            <person name="Yoo Y."/>
            <person name="Kim J.-J."/>
        </authorList>
    </citation>
    <scope>NUCLEOTIDE SEQUENCE [LARGE SCALE GENOMIC DNA]</scope>
    <source>
        <strain evidence="7 8">JGD-16</strain>
    </source>
</reference>
<keyword evidence="5" id="KW-1133">Transmembrane helix</keyword>
<keyword evidence="5" id="KW-0812">Transmembrane</keyword>
<keyword evidence="8" id="KW-1185">Reference proteome</keyword>
<dbReference type="InterPro" id="IPR027304">
    <property type="entry name" value="Trigger_fact/SurA_dom_sf"/>
</dbReference>
<organism evidence="7 8">
    <name type="scientific">Altererythrobacter lutimaris</name>
    <dbReference type="NCBI Taxonomy" id="2743979"/>
    <lineage>
        <taxon>Bacteria</taxon>
        <taxon>Pseudomonadati</taxon>
        <taxon>Pseudomonadota</taxon>
        <taxon>Alphaproteobacteria</taxon>
        <taxon>Sphingomonadales</taxon>
        <taxon>Erythrobacteraceae</taxon>
        <taxon>Altererythrobacter</taxon>
    </lineage>
</organism>
<keyword evidence="5" id="KW-0472">Membrane</keyword>
<accession>A0A850HFE4</accession>
<evidence type="ECO:0000259" key="6">
    <source>
        <dbReference type="Pfam" id="PF13145"/>
    </source>
</evidence>
<sequence length="267" mass="30117">MPQWLKEPLVHFLIGGAVLFGFFAWMGTPADPASREITIDSETLASISSGFEQQMGRAPTDAELDNLTQRFIREEVLYREALRLGLDQDDAIVRRRLAQKMDLIAAAQAEAANPSDEELQAWLEAHPTRFANDARYTFEQLWFAEKQAADEAQISRDNPEMSRDKRASIELPATVSEMPRSEILDRFGQQFASELDALRPSEEWQGPIPSGLGWHLVQLTAVDASDLPPLSEIRARVEADWRSGTAAERKEAAYELLREAYTVEIDR</sequence>
<dbReference type="EMBL" id="JABWTA010000001">
    <property type="protein sequence ID" value="NVE95738.1"/>
    <property type="molecule type" value="Genomic_DNA"/>
</dbReference>
<feature type="domain" description="PpiC" evidence="6">
    <location>
        <begin position="114"/>
        <end position="234"/>
    </location>
</feature>
<keyword evidence="7" id="KW-0413">Isomerase</keyword>
<comment type="caution">
    <text evidence="7">The sequence shown here is derived from an EMBL/GenBank/DDBJ whole genome shotgun (WGS) entry which is preliminary data.</text>
</comment>
<evidence type="ECO:0000313" key="7">
    <source>
        <dbReference type="EMBL" id="NVE95738.1"/>
    </source>
</evidence>
<dbReference type="Pfam" id="PF13145">
    <property type="entry name" value="Rotamase_2"/>
    <property type="match status" value="1"/>
</dbReference>
<gene>
    <name evidence="7" type="ORF">HUO12_12595</name>
</gene>
<feature type="transmembrane region" description="Helical" evidence="5">
    <location>
        <begin position="9"/>
        <end position="27"/>
    </location>
</feature>
<keyword evidence="4" id="KW-0697">Rotamase</keyword>
<evidence type="ECO:0000256" key="1">
    <source>
        <dbReference type="ARBA" id="ARBA00000971"/>
    </source>
</evidence>
<dbReference type="AlphaFoldDB" id="A0A850HFE4"/>
<dbReference type="InterPro" id="IPR050245">
    <property type="entry name" value="PrsA_foldase"/>
</dbReference>
<name>A0A850HFE4_9SPHN</name>
<dbReference type="SUPFAM" id="SSF109998">
    <property type="entry name" value="Triger factor/SurA peptide-binding domain-like"/>
    <property type="match status" value="1"/>
</dbReference>
<dbReference type="InterPro" id="IPR000297">
    <property type="entry name" value="PPIase_PpiC"/>
</dbReference>
<comment type="catalytic activity">
    <reaction evidence="1">
        <text>[protein]-peptidylproline (omega=180) = [protein]-peptidylproline (omega=0)</text>
        <dbReference type="Rhea" id="RHEA:16237"/>
        <dbReference type="Rhea" id="RHEA-COMP:10747"/>
        <dbReference type="Rhea" id="RHEA-COMP:10748"/>
        <dbReference type="ChEBI" id="CHEBI:83833"/>
        <dbReference type="ChEBI" id="CHEBI:83834"/>
        <dbReference type="EC" id="5.2.1.8"/>
    </reaction>
</comment>
<evidence type="ECO:0000256" key="2">
    <source>
        <dbReference type="ARBA" id="ARBA00007656"/>
    </source>
</evidence>
<dbReference type="GO" id="GO:0003755">
    <property type="term" value="F:peptidyl-prolyl cis-trans isomerase activity"/>
    <property type="evidence" value="ECO:0007669"/>
    <property type="project" value="UniProtKB-KW"/>
</dbReference>
<evidence type="ECO:0000256" key="4">
    <source>
        <dbReference type="ARBA" id="ARBA00023110"/>
    </source>
</evidence>
<dbReference type="PANTHER" id="PTHR47245">
    <property type="entry name" value="PEPTIDYLPROLYL ISOMERASE"/>
    <property type="match status" value="1"/>
</dbReference>
<dbReference type="RefSeq" id="WP_176273935.1">
    <property type="nucleotide sequence ID" value="NZ_JABWTA010000001.1"/>
</dbReference>
<dbReference type="EC" id="5.2.1.8" evidence="3"/>